<sequence length="372" mass="39935">MTTPVHSRVIVVLLLNGWLGGVAPPLQAQEPPLQAQQPPLEDRRALAEEGDAGAQFRLGLAYAAGEGVLQDYVAAYMWFILAADQMTGGARDRAIEERDRVASRMTAAQVAEATRAAAARRSGRRVEVAPPRVVQVPPSDDPPQQRRPTQLAKAFVMISGMYQATTTSFTDTMIFERYAEDGHTVTDYTVGGGPVFDVMAGIRVTEYLGVGGGLTWFARSDVGDESTTSVPHRFYFNQHRTATGPAAAERRELAVHLVGFVTTPVTDRVTVTVFGGPSVFQVRQELVTEVTYADPSPYNAISFEGAVTAQQNLSTWGGNVGADVSMSFSRHVGIGGLVRFSRATLNLQSSDNDTVTVTVGGLQVGGGVRSRF</sequence>
<proteinExistence type="predicted"/>
<dbReference type="AlphaFoldDB" id="E7C8P8"/>
<organism evidence="2">
    <name type="scientific">uncultured gamma proteobacterium HF4000_48E10</name>
    <dbReference type="NCBI Taxonomy" id="723583"/>
    <lineage>
        <taxon>Bacteria</taxon>
        <taxon>Pseudomonadati</taxon>
        <taxon>Pseudomonadota</taxon>
        <taxon>Gammaproteobacteria</taxon>
        <taxon>environmental samples</taxon>
    </lineage>
</organism>
<name>E7C8P8_9GAMM</name>
<dbReference type="Gene3D" id="1.25.40.10">
    <property type="entry name" value="Tetratricopeptide repeat domain"/>
    <property type="match status" value="1"/>
</dbReference>
<evidence type="ECO:0000313" key="2">
    <source>
        <dbReference type="EMBL" id="ADI23822.1"/>
    </source>
</evidence>
<feature type="compositionally biased region" description="Low complexity" evidence="1">
    <location>
        <begin position="128"/>
        <end position="138"/>
    </location>
</feature>
<feature type="region of interest" description="Disordered" evidence="1">
    <location>
        <begin position="120"/>
        <end position="147"/>
    </location>
</feature>
<dbReference type="InterPro" id="IPR006597">
    <property type="entry name" value="Sel1-like"/>
</dbReference>
<reference evidence="2" key="1">
    <citation type="submission" date="2010-01" db="EMBL/GenBank/DDBJ databases">
        <title>Genome fragments of uncultured bacteria from the North Pacific subtropical Gyre.</title>
        <authorList>
            <person name="Pham V.D."/>
            <person name="Delong E.F."/>
        </authorList>
    </citation>
    <scope>NUCLEOTIDE SEQUENCE</scope>
</reference>
<dbReference type="EMBL" id="GU568025">
    <property type="protein sequence ID" value="ADI23822.1"/>
    <property type="molecule type" value="Genomic_DNA"/>
</dbReference>
<evidence type="ECO:0000256" key="1">
    <source>
        <dbReference type="SAM" id="MobiDB-lite"/>
    </source>
</evidence>
<dbReference type="SMART" id="SM00671">
    <property type="entry name" value="SEL1"/>
    <property type="match status" value="1"/>
</dbReference>
<accession>E7C8P8</accession>
<dbReference type="SUPFAM" id="SSF81901">
    <property type="entry name" value="HCP-like"/>
    <property type="match status" value="1"/>
</dbReference>
<dbReference type="InterPro" id="IPR011990">
    <property type="entry name" value="TPR-like_helical_dom_sf"/>
</dbReference>
<protein>
    <submittedName>
        <fullName evidence="2">Uncharacterized protein</fullName>
    </submittedName>
</protein>